<dbReference type="Proteomes" id="UP000383932">
    <property type="component" value="Unassembled WGS sequence"/>
</dbReference>
<dbReference type="Gene3D" id="1.50.10.10">
    <property type="match status" value="1"/>
</dbReference>
<evidence type="ECO:0000313" key="3">
    <source>
        <dbReference type="EMBL" id="KAB5594918.1"/>
    </source>
</evidence>
<comment type="caution">
    <text evidence="3">The sequence shown here is derived from an EMBL/GenBank/DDBJ whole genome shotgun (WGS) entry which is preliminary data.</text>
</comment>
<name>A0A5N5QTD8_9AGAM</name>
<dbReference type="PANTHER" id="PTHR31616">
    <property type="entry name" value="TREHALASE"/>
    <property type="match status" value="1"/>
</dbReference>
<sequence length="702" mass="79175">MISTGKYDHEERGYVDIQDHALIGNMRTAALISIDGSVESYCIPNFDSPSVFARILDKDKGGHFSVRPKIKHSAKQAYLPSSNVLATKFLSDEGVAQVTDFLPRQTGTGVSANKPLLFWLIRRVEVIRGRVPLRVECCPAFDYARQAHETEFVPDDSQASSTTSEKVVFRSRDLTLDLRYVADTLPDHEVSKPEVTLRPLDLRPQGHKGVGACVDLELEEGQVVTFILRTPPDAKQAYEHTKPTKEQAEALGVPIELLIQGAGKLRPKDDPILTPGLVNNLLSETVAFWQGWISKSTYRGSWREAVHRSALALKLLIFEPTGAIVASPTFSLPEHIGGTRNWDYRFSWIRDSSFTLYALIRLGFTEEANAYMDFVFRRLQQRNPDGSLNIMQVFLSGPRLPAWYSIHGTTDLEEVELTHLDGHKGSKPVRIGNGASTHLQLDIYGELLDFVYLGQKYGKPLSWELWKSVRELVDYAVANYQRTDLSIWEVRNHERNFTYSKIMLWVAMDRGLRLADKRSLPCPNRNKWMETRDKLYEEIMERSWNADKQFFAQSYEDLDVLDSAVLVMPLVFFLNATDNRFVSTLKQILKSPERGGLVTNNLVFRYDTKKSDDGVGGEEGAFSLCTLWAVEALTRCGAYDKKMLQQAVSMFEDFLGYGNHCGLWSEEISPAGEGLGNAVQGFTHVTLISAAYNLSRTLGQLH</sequence>
<protein>
    <submittedName>
        <fullName evidence="3">Uncharacterized protein</fullName>
    </submittedName>
</protein>
<dbReference type="PANTHER" id="PTHR31616:SF0">
    <property type="entry name" value="GLUCAN 1,4-ALPHA-GLUCOSIDASE"/>
    <property type="match status" value="1"/>
</dbReference>
<dbReference type="AlphaFoldDB" id="A0A5N5QTD8"/>
<gene>
    <name evidence="3" type="ORF">CTheo_1551</name>
</gene>
<feature type="domain" description="Trehalase-like N-terminal" evidence="2">
    <location>
        <begin position="16"/>
        <end position="172"/>
    </location>
</feature>
<dbReference type="InterPro" id="IPR011613">
    <property type="entry name" value="GH15-like"/>
</dbReference>
<dbReference type="OrthoDB" id="406733at2759"/>
<accession>A0A5N5QTD8</accession>
<dbReference type="InterPro" id="IPR012341">
    <property type="entry name" value="6hp_glycosidase-like_sf"/>
</dbReference>
<dbReference type="EMBL" id="SSOP01000014">
    <property type="protein sequence ID" value="KAB5594918.1"/>
    <property type="molecule type" value="Genomic_DNA"/>
</dbReference>
<organism evidence="3 4">
    <name type="scientific">Ceratobasidium theobromae</name>
    <dbReference type="NCBI Taxonomy" id="1582974"/>
    <lineage>
        <taxon>Eukaryota</taxon>
        <taxon>Fungi</taxon>
        <taxon>Dikarya</taxon>
        <taxon>Basidiomycota</taxon>
        <taxon>Agaricomycotina</taxon>
        <taxon>Agaricomycetes</taxon>
        <taxon>Cantharellales</taxon>
        <taxon>Ceratobasidiaceae</taxon>
        <taxon>Ceratobasidium</taxon>
    </lineage>
</organism>
<dbReference type="InterPro" id="IPR045582">
    <property type="entry name" value="Trehalase-like_N"/>
</dbReference>
<dbReference type="Pfam" id="PF00723">
    <property type="entry name" value="Glyco_hydro_15"/>
    <property type="match status" value="1"/>
</dbReference>
<dbReference type="Pfam" id="PF19291">
    <property type="entry name" value="TREH_N"/>
    <property type="match status" value="1"/>
</dbReference>
<keyword evidence="4" id="KW-1185">Reference proteome</keyword>
<feature type="domain" description="GH15-like" evidence="1">
    <location>
        <begin position="303"/>
        <end position="691"/>
    </location>
</feature>
<evidence type="ECO:0000259" key="1">
    <source>
        <dbReference type="Pfam" id="PF00723"/>
    </source>
</evidence>
<proteinExistence type="predicted"/>
<dbReference type="InterPro" id="IPR008928">
    <property type="entry name" value="6-hairpin_glycosidase_sf"/>
</dbReference>
<dbReference type="GO" id="GO:0004553">
    <property type="term" value="F:hydrolase activity, hydrolyzing O-glycosyl compounds"/>
    <property type="evidence" value="ECO:0007669"/>
    <property type="project" value="TreeGrafter"/>
</dbReference>
<dbReference type="SUPFAM" id="SSF48208">
    <property type="entry name" value="Six-hairpin glycosidases"/>
    <property type="match status" value="1"/>
</dbReference>
<dbReference type="GO" id="GO:0005975">
    <property type="term" value="P:carbohydrate metabolic process"/>
    <property type="evidence" value="ECO:0007669"/>
    <property type="project" value="InterPro"/>
</dbReference>
<evidence type="ECO:0000259" key="2">
    <source>
        <dbReference type="Pfam" id="PF19291"/>
    </source>
</evidence>
<evidence type="ECO:0000313" key="4">
    <source>
        <dbReference type="Proteomes" id="UP000383932"/>
    </source>
</evidence>
<reference evidence="3 4" key="1">
    <citation type="journal article" date="2019" name="Fungal Biol. Biotechnol.">
        <title>Draft genome sequence of fastidious pathogen Ceratobasidium theobromae, which causes vascular-streak dieback in Theobroma cacao.</title>
        <authorList>
            <person name="Ali S.S."/>
            <person name="Asman A."/>
            <person name="Shao J."/>
            <person name="Firmansyah A.P."/>
            <person name="Susilo A.W."/>
            <person name="Rosmana A."/>
            <person name="McMahon P."/>
            <person name="Junaid M."/>
            <person name="Guest D."/>
            <person name="Kheng T.Y."/>
            <person name="Meinhardt L.W."/>
            <person name="Bailey B.A."/>
        </authorList>
    </citation>
    <scope>NUCLEOTIDE SEQUENCE [LARGE SCALE GENOMIC DNA]</scope>
    <source>
        <strain evidence="3 4">CT2</strain>
    </source>
</reference>